<dbReference type="InterPro" id="IPR011047">
    <property type="entry name" value="Quinoprotein_ADH-like_sf"/>
</dbReference>
<reference evidence="2 3" key="1">
    <citation type="submission" date="2017-01" db="EMBL/GenBank/DDBJ databases">
        <title>A Red Light-Sensitive Sensory Rhodopsin I From Haloarcula taiwanensis, A New Haloarchaeon Isolated From Taiwan.</title>
        <authorList>
            <person name="Yang C.-S."/>
            <person name="Han Y.-A."/>
            <person name="Chen P.-C."/>
            <person name="Ng W.V."/>
            <person name="Chen T.-W."/>
        </authorList>
    </citation>
    <scope>NUCLEOTIDE SEQUENCE [LARGE SCALE GENOMIC DNA]</scope>
    <source>
        <strain evidence="2 3">Taiwanensis</strain>
        <plasmid evidence="2 3">pNYT2</plasmid>
    </source>
</reference>
<geneLocation type="plasmid" evidence="2 3">
    <name>pNYT2</name>
</geneLocation>
<evidence type="ECO:0000313" key="2">
    <source>
        <dbReference type="EMBL" id="AUG49550.1"/>
    </source>
</evidence>
<keyword evidence="3" id="KW-1185">Reference proteome</keyword>
<dbReference type="Gene3D" id="2.40.128.630">
    <property type="match status" value="1"/>
</dbReference>
<dbReference type="AlphaFoldDB" id="A0A2H5A4F4"/>
<dbReference type="InterPro" id="IPR002372">
    <property type="entry name" value="PQQ_rpt_dom"/>
</dbReference>
<dbReference type="EMBL" id="CP019157">
    <property type="protein sequence ID" value="AUG49550.1"/>
    <property type="molecule type" value="Genomic_DNA"/>
</dbReference>
<dbReference type="Pfam" id="PF13360">
    <property type="entry name" value="PQQ_2"/>
    <property type="match status" value="1"/>
</dbReference>
<dbReference type="SUPFAM" id="SSF50998">
    <property type="entry name" value="Quinoprotein alcohol dehydrogenase-like"/>
    <property type="match status" value="1"/>
</dbReference>
<dbReference type="InterPro" id="IPR015943">
    <property type="entry name" value="WD40/YVTN_repeat-like_dom_sf"/>
</dbReference>
<dbReference type="PANTHER" id="PTHR34512">
    <property type="entry name" value="CELL SURFACE PROTEIN"/>
    <property type="match status" value="1"/>
</dbReference>
<evidence type="ECO:0000259" key="1">
    <source>
        <dbReference type="Pfam" id="PF13360"/>
    </source>
</evidence>
<proteinExistence type="predicted"/>
<dbReference type="OrthoDB" id="239080at2157"/>
<name>A0A2H5A4F4_9EURY</name>
<dbReference type="PANTHER" id="PTHR34512:SF30">
    <property type="entry name" value="OUTER MEMBRANE PROTEIN ASSEMBLY FACTOR BAMB"/>
    <property type="match status" value="1"/>
</dbReference>
<sequence>MSLAREWNAFFNPIGSAVVDDNVVYSGSREGVRALSVTNGAERWQTKQDRISLLGTVDSDTLYYTSFLEPGLYKASTETGEIAGTADIGPAGGPPAVTDDYVVVGTDHNSNDGTTNKVVGLSKRDFSQVWSVSETDRSYTGGIAFNGQAIVGFGTRDQNRIEARNPATGTVTWTVDGYVTAPLRQYDGSLYAPVAGGGGVELVKIDSDGSVAWRHLLEEQTDSMYVYTAAPTFHRNRAYFASYSQVHAVDLDTGETVWQTTTDRPMKSSPAIVGDHVWVTPTELPDEERNRELYGFDIETGEQQVRTRFAASTHDALALGNTLAVVMENQMVAFSLETNT</sequence>
<dbReference type="KEGG" id="hta:BVU17_18420"/>
<keyword evidence="2" id="KW-0614">Plasmid</keyword>
<feature type="domain" description="Pyrrolo-quinoline quinone repeat" evidence="1">
    <location>
        <begin position="77"/>
        <end position="279"/>
    </location>
</feature>
<gene>
    <name evidence="2" type="ORF">BVU17_18420</name>
</gene>
<evidence type="ECO:0000313" key="3">
    <source>
        <dbReference type="Proteomes" id="UP000242917"/>
    </source>
</evidence>
<dbReference type="SMART" id="SM00564">
    <property type="entry name" value="PQQ"/>
    <property type="match status" value="4"/>
</dbReference>
<protein>
    <recommendedName>
        <fullName evidence="1">Pyrrolo-quinoline quinone repeat domain-containing protein</fullName>
    </recommendedName>
</protein>
<dbReference type="Gene3D" id="2.130.10.10">
    <property type="entry name" value="YVTN repeat-like/Quinoprotein amine dehydrogenase"/>
    <property type="match status" value="1"/>
</dbReference>
<organism evidence="2 3">
    <name type="scientific">Haloarcula taiwanensis</name>
    <dbReference type="NCBI Taxonomy" id="1932004"/>
    <lineage>
        <taxon>Archaea</taxon>
        <taxon>Methanobacteriati</taxon>
        <taxon>Methanobacteriota</taxon>
        <taxon>Stenosarchaea group</taxon>
        <taxon>Halobacteria</taxon>
        <taxon>Halobacteriales</taxon>
        <taxon>Haloarculaceae</taxon>
        <taxon>Haloarcula</taxon>
    </lineage>
</organism>
<accession>A0A2H5A4F4</accession>
<dbReference type="InterPro" id="IPR018391">
    <property type="entry name" value="PQQ_b-propeller_rpt"/>
</dbReference>
<dbReference type="Proteomes" id="UP000242917">
    <property type="component" value="Plasmid pNYT2"/>
</dbReference>